<sequence>AMKRKGLAVFIQSDT</sequence>
<accession>D7GYJ4</accession>
<reference evidence="1 2" key="1">
    <citation type="journal article" date="2008" name="Nature">
        <title>The genome of the model beetle and pest Tribolium castaneum.</title>
        <authorList>
            <consortium name="Tribolium Genome Sequencing Consortium"/>
            <person name="Richards S."/>
            <person name="Gibbs R.A."/>
            <person name="Weinstock G.M."/>
            <person name="Brown S.J."/>
            <person name="Denell R."/>
            <person name="Beeman R.W."/>
            <person name="Gibbs R."/>
            <person name="Beeman R.W."/>
            <person name="Brown S.J."/>
            <person name="Bucher G."/>
            <person name="Friedrich M."/>
            <person name="Grimmelikhuijzen C.J."/>
            <person name="Klingler M."/>
            <person name="Lorenzen M."/>
            <person name="Richards S."/>
            <person name="Roth S."/>
            <person name="Schroder R."/>
            <person name="Tautz D."/>
            <person name="Zdobnov E.M."/>
            <person name="Muzny D."/>
            <person name="Gibbs R.A."/>
            <person name="Weinstock G.M."/>
            <person name="Attaway T."/>
            <person name="Bell S."/>
            <person name="Buhay C.J."/>
            <person name="Chandrabose M.N."/>
            <person name="Chavez D."/>
            <person name="Clerk-Blankenburg K.P."/>
            <person name="Cree A."/>
            <person name="Dao M."/>
            <person name="Davis C."/>
            <person name="Chacko J."/>
            <person name="Dinh H."/>
            <person name="Dugan-Rocha S."/>
            <person name="Fowler G."/>
            <person name="Garner T.T."/>
            <person name="Garnes J."/>
            <person name="Gnirke A."/>
            <person name="Hawes A."/>
            <person name="Hernandez J."/>
            <person name="Hines S."/>
            <person name="Holder M."/>
            <person name="Hume J."/>
            <person name="Jhangiani S.N."/>
            <person name="Joshi V."/>
            <person name="Khan Z.M."/>
            <person name="Jackson L."/>
            <person name="Kovar C."/>
            <person name="Kowis A."/>
            <person name="Lee S."/>
            <person name="Lewis L.R."/>
            <person name="Margolis J."/>
            <person name="Morgan M."/>
            <person name="Nazareth L.V."/>
            <person name="Nguyen N."/>
            <person name="Okwuonu G."/>
            <person name="Parker D."/>
            <person name="Richards S."/>
            <person name="Ruiz S.J."/>
            <person name="Santibanez J."/>
            <person name="Savard J."/>
            <person name="Scherer S.E."/>
            <person name="Schneider B."/>
            <person name="Sodergren E."/>
            <person name="Tautz D."/>
            <person name="Vattahil S."/>
            <person name="Villasana D."/>
            <person name="White C.S."/>
            <person name="Wright R."/>
            <person name="Park Y."/>
            <person name="Beeman R.W."/>
            <person name="Lord J."/>
            <person name="Oppert B."/>
            <person name="Lorenzen M."/>
            <person name="Brown S."/>
            <person name="Wang L."/>
            <person name="Savard J."/>
            <person name="Tautz D."/>
            <person name="Richards S."/>
            <person name="Weinstock G."/>
            <person name="Gibbs R.A."/>
            <person name="Liu Y."/>
            <person name="Worley K."/>
            <person name="Weinstock G."/>
            <person name="Elsik C.G."/>
            <person name="Reese J.T."/>
            <person name="Elhaik E."/>
            <person name="Landan G."/>
            <person name="Graur D."/>
            <person name="Arensburger P."/>
            <person name="Atkinson P."/>
            <person name="Beeman R.W."/>
            <person name="Beidler J."/>
            <person name="Brown S.J."/>
            <person name="Demuth J.P."/>
            <person name="Drury D.W."/>
            <person name="Du Y.Z."/>
            <person name="Fujiwara H."/>
            <person name="Lorenzen M."/>
            <person name="Maselli V."/>
            <person name="Osanai M."/>
            <person name="Park Y."/>
            <person name="Robertson H.M."/>
            <person name="Tu Z."/>
            <person name="Wang J.J."/>
            <person name="Wang S."/>
            <person name="Richards S."/>
            <person name="Song H."/>
            <person name="Zhang L."/>
            <person name="Sodergren E."/>
            <person name="Werner D."/>
            <person name="Stanke M."/>
            <person name="Morgenstern B."/>
            <person name="Solovyev V."/>
            <person name="Kosarev P."/>
            <person name="Brown G."/>
            <person name="Chen H.C."/>
            <person name="Ermolaeva O."/>
            <person name="Hlavina W."/>
            <person name="Kapustin Y."/>
            <person name="Kiryutin B."/>
            <person name="Kitts P."/>
            <person name="Maglott D."/>
            <person name="Pruitt K."/>
            <person name="Sapojnikov V."/>
            <person name="Souvorov A."/>
            <person name="Mackey A.J."/>
            <person name="Waterhouse R.M."/>
            <person name="Wyder S."/>
            <person name="Zdobnov E.M."/>
            <person name="Zdobnov E.M."/>
            <person name="Wyder S."/>
            <person name="Kriventseva E.V."/>
            <person name="Kadowaki T."/>
            <person name="Bork P."/>
            <person name="Aranda M."/>
            <person name="Bao R."/>
            <person name="Beermann A."/>
            <person name="Berns N."/>
            <person name="Bolognesi R."/>
            <person name="Bonneton F."/>
            <person name="Bopp D."/>
            <person name="Brown S.J."/>
            <person name="Bucher G."/>
            <person name="Butts T."/>
            <person name="Chaumot A."/>
            <person name="Denell R.E."/>
            <person name="Ferrier D.E."/>
            <person name="Friedrich M."/>
            <person name="Gordon C.M."/>
            <person name="Jindra M."/>
            <person name="Klingler M."/>
            <person name="Lan Q."/>
            <person name="Lattorff H.M."/>
            <person name="Laudet V."/>
            <person name="von Levetsow C."/>
            <person name="Liu Z."/>
            <person name="Lutz R."/>
            <person name="Lynch J.A."/>
            <person name="da Fonseca R.N."/>
            <person name="Posnien N."/>
            <person name="Reuter R."/>
            <person name="Roth S."/>
            <person name="Savard J."/>
            <person name="Schinko J.B."/>
            <person name="Schmitt C."/>
            <person name="Schoppmeier M."/>
            <person name="Schroder R."/>
            <person name="Shippy T.D."/>
            <person name="Simonnet F."/>
            <person name="Marques-Souza H."/>
            <person name="Tautz D."/>
            <person name="Tomoyasu Y."/>
            <person name="Trauner J."/>
            <person name="Van der Zee M."/>
            <person name="Vervoort M."/>
            <person name="Wittkopp N."/>
            <person name="Wimmer E.A."/>
            <person name="Yang X."/>
            <person name="Jones A.K."/>
            <person name="Sattelle D.B."/>
            <person name="Ebert P.R."/>
            <person name="Nelson D."/>
            <person name="Scott J.G."/>
            <person name="Beeman R.W."/>
            <person name="Muthukrishnan S."/>
            <person name="Kramer K.J."/>
            <person name="Arakane Y."/>
            <person name="Beeman R.W."/>
            <person name="Zhu Q."/>
            <person name="Hogenkamp D."/>
            <person name="Dixit R."/>
            <person name="Oppert B."/>
            <person name="Jiang H."/>
            <person name="Zou Z."/>
            <person name="Marshall J."/>
            <person name="Elpidina E."/>
            <person name="Vinokurov K."/>
            <person name="Oppert C."/>
            <person name="Zou Z."/>
            <person name="Evans J."/>
            <person name="Lu Z."/>
            <person name="Zhao P."/>
            <person name="Sumathipala N."/>
            <person name="Altincicek B."/>
            <person name="Vilcinskas A."/>
            <person name="Williams M."/>
            <person name="Hultmark D."/>
            <person name="Hetru C."/>
            <person name="Jiang H."/>
            <person name="Grimmelikhuijzen C.J."/>
            <person name="Hauser F."/>
            <person name="Cazzamali G."/>
            <person name="Williamson M."/>
            <person name="Park Y."/>
            <person name="Li B."/>
            <person name="Tanaka Y."/>
            <person name="Predel R."/>
            <person name="Neupert S."/>
            <person name="Schachtner J."/>
            <person name="Verleyen P."/>
            <person name="Raible F."/>
            <person name="Bork P."/>
            <person name="Friedrich M."/>
            <person name="Walden K.K."/>
            <person name="Robertson H.M."/>
            <person name="Angeli S."/>
            <person name="Foret S."/>
            <person name="Bucher G."/>
            <person name="Schuetz S."/>
            <person name="Maleszka R."/>
            <person name="Wimmer E.A."/>
            <person name="Beeman R.W."/>
            <person name="Lorenzen M."/>
            <person name="Tomoyasu Y."/>
            <person name="Miller S.C."/>
            <person name="Grossmann D."/>
            <person name="Bucher G."/>
        </authorList>
    </citation>
    <scope>NUCLEOTIDE SEQUENCE [LARGE SCALE GENOMIC DNA]</scope>
    <source>
        <strain evidence="1 2">Georgia GA2</strain>
    </source>
</reference>
<gene>
    <name evidence="1" type="primary">GLEAN_05300</name>
    <name evidence="1" type="ORF">TcasGA2_TC005300</name>
</gene>
<dbReference type="Proteomes" id="UP000007266">
    <property type="component" value="Unassembled WGS sequence"/>
</dbReference>
<dbReference type="EMBL" id="KQ972022">
    <property type="protein sequence ID" value="EFA13436.1"/>
    <property type="molecule type" value="Genomic_DNA"/>
</dbReference>
<dbReference type="InParanoid" id="D7GYJ4"/>
<organism evidence="1 2">
    <name type="scientific">Tribolium castaneum</name>
    <name type="common">Red flour beetle</name>
    <dbReference type="NCBI Taxonomy" id="7070"/>
    <lineage>
        <taxon>Eukaryota</taxon>
        <taxon>Metazoa</taxon>
        <taxon>Ecdysozoa</taxon>
        <taxon>Arthropoda</taxon>
        <taxon>Hexapoda</taxon>
        <taxon>Insecta</taxon>
        <taxon>Pterygota</taxon>
        <taxon>Neoptera</taxon>
        <taxon>Endopterygota</taxon>
        <taxon>Coleoptera</taxon>
        <taxon>Polyphaga</taxon>
        <taxon>Cucujiformia</taxon>
        <taxon>Tenebrionidae</taxon>
        <taxon>Tenebrionidae incertae sedis</taxon>
        <taxon>Tribolium</taxon>
    </lineage>
</organism>
<reference evidence="1 2" key="2">
    <citation type="journal article" date="2010" name="Nucleic Acids Res.">
        <title>BeetleBase in 2010: revisions to provide comprehensive genomic information for Tribolium castaneum.</title>
        <authorList>
            <person name="Kim H.S."/>
            <person name="Murphy T."/>
            <person name="Xia J."/>
            <person name="Caragea D."/>
            <person name="Park Y."/>
            <person name="Beeman R.W."/>
            <person name="Lorenzen M.D."/>
            <person name="Butcher S."/>
            <person name="Manak J.R."/>
            <person name="Brown S.J."/>
        </authorList>
    </citation>
    <scope>NUCLEOTIDE SEQUENCE [LARGE SCALE GENOMIC DNA]</scope>
    <source>
        <strain evidence="1 2">Georgia GA2</strain>
    </source>
</reference>
<evidence type="ECO:0000313" key="1">
    <source>
        <dbReference type="EMBL" id="EFA13436.1"/>
    </source>
</evidence>
<proteinExistence type="predicted"/>
<evidence type="ECO:0000313" key="2">
    <source>
        <dbReference type="Proteomes" id="UP000007266"/>
    </source>
</evidence>
<protein>
    <submittedName>
        <fullName evidence="1">Uncharacterized protein</fullName>
    </submittedName>
</protein>
<name>D7GYJ4_TRICA</name>
<feature type="non-terminal residue" evidence="1">
    <location>
        <position position="1"/>
    </location>
</feature>
<keyword evidence="2" id="KW-1185">Reference proteome</keyword>